<reference evidence="4" key="1">
    <citation type="submission" date="2017-08" db="EMBL/GenBank/DDBJ databases">
        <title>USMARCv1.0.</title>
        <authorList>
            <person name="Hannum G.I."/>
            <person name="Koren S."/>
            <person name="Schroeder S.G."/>
            <person name="Chin S.C."/>
            <person name="Nonneman D.J."/>
            <person name="Becker S.A."/>
            <person name="Rosen B.D."/>
            <person name="Bickhart D.M."/>
            <person name="Putnam N.H."/>
            <person name="Green R.E."/>
            <person name="Tuggle C.K."/>
            <person name="Liu H."/>
            <person name="Rohrer G.A."/>
            <person name="Warr A."/>
            <person name="Hall R."/>
            <person name="Kim K."/>
            <person name="Hume D.A."/>
            <person name="Talbot R."/>
            <person name="Chow W."/>
            <person name="Howe K."/>
            <person name="Schwartz A.S."/>
            <person name="Watson M."/>
            <person name="Archibald A.L."/>
            <person name="Phillippy A.M."/>
            <person name="Smith T.P.L."/>
        </authorList>
    </citation>
    <scope>NUCLEOTIDE SEQUENCE [LARGE SCALE GENOMIC DNA]</scope>
</reference>
<dbReference type="Ensembl" id="ENSSSCT00070003280.1">
    <property type="protein sequence ID" value="ENSSSCP00070002715.1"/>
    <property type="gene ID" value="ENSSSCG00070001751.1"/>
</dbReference>
<comment type="function">
    <text evidence="2">In the hair cortex, hair keratin intermediate filaments are embedded in an interfilamentous matrix, consisting of hair keratin-associated proteins (KRTAP), which are essential for the formation of a rigid and resistant hair shaft through their extensive disulfide bond cross-linking with abundant cysteine residues of hair keratins. The matrix proteins include the high-sulfur and high-glycine-tyrosine keratins.</text>
</comment>
<protein>
    <recommendedName>
        <fullName evidence="2">Keratin-associated protein</fullName>
    </recommendedName>
</protein>
<evidence type="ECO:0000256" key="2">
    <source>
        <dbReference type="RuleBase" id="RU369044"/>
    </source>
</evidence>
<evidence type="ECO:0000313" key="3">
    <source>
        <dbReference type="Ensembl" id="ENSSSCP00070002715.1"/>
    </source>
</evidence>
<comment type="subunit">
    <text evidence="2">Interacts with hair keratins.</text>
</comment>
<reference evidence="3" key="2">
    <citation type="submission" date="2025-08" db="UniProtKB">
        <authorList>
            <consortium name="Ensembl"/>
        </authorList>
    </citation>
    <scope>IDENTIFICATION</scope>
</reference>
<dbReference type="InterPro" id="IPR007951">
    <property type="entry name" value="KRTAP_PMG"/>
</dbReference>
<dbReference type="GO" id="GO:0005829">
    <property type="term" value="C:cytosol"/>
    <property type="evidence" value="ECO:0007669"/>
    <property type="project" value="UniProtKB-ARBA"/>
</dbReference>
<dbReference type="Pfam" id="PF05287">
    <property type="entry name" value="PMG"/>
    <property type="match status" value="1"/>
</dbReference>
<proteinExistence type="inferred from homology"/>
<evidence type="ECO:0000256" key="1">
    <source>
        <dbReference type="ARBA" id="ARBA00022744"/>
    </source>
</evidence>
<accession>A0A4X1SK17</accession>
<name>A0A4X1SK17_PIG</name>
<sequence>MIRVHKCSTPRSGIQPQNLHTTYHIFCHHVLQLLLCKLLFPLPWDLLHYSGSSCGAVYPNNLVYSTNLCSPSTCQGGFSVCSDCQETCSEPIRCQAFCVVPCQMSCYRPRTSTLCSPCWTTYPVSLGFGSSRCSSLSSGYRSCCGSRGFRPLGYGICDIPSLGCRSSYWNPINFPSRGFHSSCYWPICRYGFY</sequence>
<dbReference type="AlphaFoldDB" id="A0A4X1SK17"/>
<organism evidence="3 4">
    <name type="scientific">Sus scrofa</name>
    <name type="common">Pig</name>
    <dbReference type="NCBI Taxonomy" id="9823"/>
    <lineage>
        <taxon>Eukaryota</taxon>
        <taxon>Metazoa</taxon>
        <taxon>Chordata</taxon>
        <taxon>Craniata</taxon>
        <taxon>Vertebrata</taxon>
        <taxon>Euteleostomi</taxon>
        <taxon>Mammalia</taxon>
        <taxon>Eutheria</taxon>
        <taxon>Laurasiatheria</taxon>
        <taxon>Artiodactyla</taxon>
        <taxon>Suina</taxon>
        <taxon>Suidae</taxon>
        <taxon>Sus</taxon>
    </lineage>
</organism>
<dbReference type="Proteomes" id="UP000314985">
    <property type="component" value="Unassembled WGS sequence"/>
</dbReference>
<keyword evidence="1 2" id="KW-0416">Keratin</keyword>
<evidence type="ECO:0000313" key="4">
    <source>
        <dbReference type="Proteomes" id="UP000314985"/>
    </source>
</evidence>
<dbReference type="GO" id="GO:0045095">
    <property type="term" value="C:keratin filament"/>
    <property type="evidence" value="ECO:0007669"/>
    <property type="project" value="UniProtKB-UniRule"/>
</dbReference>
<comment type="similarity">
    <text evidence="2">Belongs to the PMG family.</text>
</comment>